<feature type="active site" evidence="9">
    <location>
        <position position="79"/>
    </location>
</feature>
<dbReference type="GO" id="GO:0005737">
    <property type="term" value="C:cytoplasm"/>
    <property type="evidence" value="ECO:0007669"/>
    <property type="project" value="UniProtKB-SubCell"/>
</dbReference>
<dbReference type="Proteomes" id="UP001219518">
    <property type="component" value="Unassembled WGS sequence"/>
</dbReference>
<dbReference type="SUPFAM" id="SSF55031">
    <property type="entry name" value="Bacterial exopeptidase dimerisation domain"/>
    <property type="match status" value="1"/>
</dbReference>
<keyword evidence="5 10" id="KW-0479">Metal-binding</keyword>
<keyword evidence="6" id="KW-0378">Hydrolase</keyword>
<feature type="binding site" evidence="10">
    <location>
        <position position="145"/>
    </location>
    <ligand>
        <name>Zn(2+)</name>
        <dbReference type="ChEBI" id="CHEBI:29105"/>
        <label>2</label>
    </ligand>
</feature>
<feature type="binding site" evidence="10">
    <location>
        <position position="77"/>
    </location>
    <ligand>
        <name>Zn(2+)</name>
        <dbReference type="ChEBI" id="CHEBI:29105"/>
        <label>1</label>
    </ligand>
</feature>
<dbReference type="Pfam" id="PF07687">
    <property type="entry name" value="M20_dimer"/>
    <property type="match status" value="1"/>
</dbReference>
<organism evidence="12 13">
    <name type="scientific">Frankliniella fusca</name>
    <dbReference type="NCBI Taxonomy" id="407009"/>
    <lineage>
        <taxon>Eukaryota</taxon>
        <taxon>Metazoa</taxon>
        <taxon>Ecdysozoa</taxon>
        <taxon>Arthropoda</taxon>
        <taxon>Hexapoda</taxon>
        <taxon>Insecta</taxon>
        <taxon>Pterygota</taxon>
        <taxon>Neoptera</taxon>
        <taxon>Paraneoptera</taxon>
        <taxon>Thysanoptera</taxon>
        <taxon>Terebrantia</taxon>
        <taxon>Thripoidea</taxon>
        <taxon>Thripidae</taxon>
        <taxon>Frankliniella</taxon>
    </lineage>
</organism>
<feature type="binding site" evidence="10">
    <location>
        <position position="454"/>
    </location>
    <ligand>
        <name>Zn(2+)</name>
        <dbReference type="ChEBI" id="CHEBI:29105"/>
        <label>2</label>
    </ligand>
</feature>
<dbReference type="AlphaFoldDB" id="A0AAE1GTD4"/>
<evidence type="ECO:0000259" key="11">
    <source>
        <dbReference type="Pfam" id="PF07687"/>
    </source>
</evidence>
<dbReference type="FunFam" id="3.30.70.360:FF:000005">
    <property type="entry name" value="Putative Aminoacylase-1"/>
    <property type="match status" value="1"/>
</dbReference>
<evidence type="ECO:0000256" key="7">
    <source>
        <dbReference type="ARBA" id="ARBA00022833"/>
    </source>
</evidence>
<dbReference type="PANTHER" id="PTHR45892">
    <property type="entry name" value="AMINOACYLASE-1"/>
    <property type="match status" value="1"/>
</dbReference>
<evidence type="ECO:0000256" key="4">
    <source>
        <dbReference type="ARBA" id="ARBA00022490"/>
    </source>
</evidence>
<keyword evidence="7 10" id="KW-0862">Zinc</keyword>
<dbReference type="PANTHER" id="PTHR45892:SF1">
    <property type="entry name" value="AMINOACYLASE-1"/>
    <property type="match status" value="1"/>
</dbReference>
<dbReference type="EC" id="3.5.1.14" evidence="3"/>
<evidence type="ECO:0000256" key="10">
    <source>
        <dbReference type="PIRSR" id="PIRSR036696-2"/>
    </source>
</evidence>
<evidence type="ECO:0000313" key="13">
    <source>
        <dbReference type="Proteomes" id="UP001219518"/>
    </source>
</evidence>
<gene>
    <name evidence="12" type="ORF">KUF71_000638</name>
</gene>
<accession>A0AAE1GTD4</accession>
<comment type="cofactor">
    <cofactor evidence="10">
        <name>Zn(2+)</name>
        <dbReference type="ChEBI" id="CHEBI:29105"/>
    </cofactor>
    <text evidence="10">Binds 2 Zn(2+) ions per subunit.</text>
</comment>
<feature type="binding site" evidence="10">
    <location>
        <position position="172"/>
    </location>
    <ligand>
        <name>Zn(2+)</name>
        <dbReference type="ChEBI" id="CHEBI:29105"/>
        <label>1</label>
    </ligand>
</feature>
<proteinExistence type="inferred from homology"/>
<comment type="subcellular location">
    <subcellularLocation>
        <location evidence="1">Cytoplasm</location>
    </subcellularLocation>
</comment>
<dbReference type="SUPFAM" id="SSF53187">
    <property type="entry name" value="Zn-dependent exopeptidases"/>
    <property type="match status" value="1"/>
</dbReference>
<protein>
    <recommendedName>
        <fullName evidence="3">N-acyl-aliphatic-L-amino acid amidohydrolase</fullName>
        <ecNumber evidence="3">3.5.1.14</ecNumber>
    </recommendedName>
    <alternativeName>
        <fullName evidence="8">N-acyl-L-amino-acid amidohydrolase</fullName>
    </alternativeName>
</protein>
<keyword evidence="13" id="KW-1185">Reference proteome</keyword>
<dbReference type="PROSITE" id="PS00759">
    <property type="entry name" value="ARGE_DAPE_CPG2_2"/>
    <property type="match status" value="1"/>
</dbReference>
<dbReference type="GO" id="GO:0046872">
    <property type="term" value="F:metal ion binding"/>
    <property type="evidence" value="ECO:0007669"/>
    <property type="project" value="UniProtKB-KW"/>
</dbReference>
<dbReference type="GO" id="GO:0006520">
    <property type="term" value="P:amino acid metabolic process"/>
    <property type="evidence" value="ECO:0007669"/>
    <property type="project" value="InterPro"/>
</dbReference>
<feature type="binding site" evidence="10">
    <location>
        <position position="110"/>
    </location>
    <ligand>
        <name>Zn(2+)</name>
        <dbReference type="ChEBI" id="CHEBI:29105"/>
        <label>1</label>
    </ligand>
</feature>
<dbReference type="PIRSF" id="PIRSF036696">
    <property type="entry name" value="ACY-1"/>
    <property type="match status" value="1"/>
</dbReference>
<dbReference type="CDD" id="cd05646">
    <property type="entry name" value="M20_AcylaseI_like"/>
    <property type="match status" value="1"/>
</dbReference>
<evidence type="ECO:0000256" key="3">
    <source>
        <dbReference type="ARBA" id="ARBA00011913"/>
    </source>
</evidence>
<dbReference type="PROSITE" id="PS00758">
    <property type="entry name" value="ARGE_DAPE_CPG2_1"/>
    <property type="match status" value="1"/>
</dbReference>
<evidence type="ECO:0000313" key="12">
    <source>
        <dbReference type="EMBL" id="KAK3908754.1"/>
    </source>
</evidence>
<dbReference type="NCBIfam" id="TIGR01880">
    <property type="entry name" value="Ac-peptdase-euk"/>
    <property type="match status" value="1"/>
</dbReference>
<dbReference type="Gene3D" id="1.10.150.900">
    <property type="match status" value="2"/>
</dbReference>
<dbReference type="Gene3D" id="3.40.630.10">
    <property type="entry name" value="Zn peptidases"/>
    <property type="match status" value="1"/>
</dbReference>
<evidence type="ECO:0000256" key="6">
    <source>
        <dbReference type="ARBA" id="ARBA00022801"/>
    </source>
</evidence>
<dbReference type="Pfam" id="PF01546">
    <property type="entry name" value="Peptidase_M20"/>
    <property type="match status" value="1"/>
</dbReference>
<dbReference type="GO" id="GO:0004046">
    <property type="term" value="F:aminoacylase activity"/>
    <property type="evidence" value="ECO:0007669"/>
    <property type="project" value="UniProtKB-EC"/>
</dbReference>
<comment type="caution">
    <text evidence="12">The sequence shown here is derived from an EMBL/GenBank/DDBJ whole genome shotgun (WGS) entry which is preliminary data.</text>
</comment>
<comment type="similarity">
    <text evidence="2">Belongs to the peptidase M20A family.</text>
</comment>
<evidence type="ECO:0000256" key="1">
    <source>
        <dbReference type="ARBA" id="ARBA00004496"/>
    </source>
</evidence>
<dbReference type="InterPro" id="IPR011650">
    <property type="entry name" value="Peptidase_M20_dimer"/>
</dbReference>
<reference evidence="12" key="2">
    <citation type="journal article" date="2023" name="BMC Genomics">
        <title>Pest status, molecular evolution, and epigenetic factors derived from the genome assembly of Frankliniella fusca, a thysanopteran phytovirus vector.</title>
        <authorList>
            <person name="Catto M.A."/>
            <person name="Labadie P.E."/>
            <person name="Jacobson A.L."/>
            <person name="Kennedy G.G."/>
            <person name="Srinivasan R."/>
            <person name="Hunt B.G."/>
        </authorList>
    </citation>
    <scope>NUCLEOTIDE SEQUENCE</scope>
    <source>
        <strain evidence="12">PL_HMW_Pooled</strain>
    </source>
</reference>
<dbReference type="Gene3D" id="3.30.70.360">
    <property type="match status" value="1"/>
</dbReference>
<dbReference type="InterPro" id="IPR010159">
    <property type="entry name" value="N-acyl_aa_amidohydrolase"/>
</dbReference>
<evidence type="ECO:0000256" key="2">
    <source>
        <dbReference type="ARBA" id="ARBA00006247"/>
    </source>
</evidence>
<name>A0AAE1GTD4_9NEOP</name>
<evidence type="ECO:0000256" key="5">
    <source>
        <dbReference type="ARBA" id="ARBA00022723"/>
    </source>
</evidence>
<reference evidence="12" key="1">
    <citation type="submission" date="2021-07" db="EMBL/GenBank/DDBJ databases">
        <authorList>
            <person name="Catto M.A."/>
            <person name="Jacobson A."/>
            <person name="Kennedy G."/>
            <person name="Labadie P."/>
            <person name="Hunt B.G."/>
            <person name="Srinivasan R."/>
        </authorList>
    </citation>
    <scope>NUCLEOTIDE SEQUENCE</scope>
    <source>
        <strain evidence="12">PL_HMW_Pooled</strain>
        <tissue evidence="12">Head</tissue>
    </source>
</reference>
<dbReference type="InterPro" id="IPR002933">
    <property type="entry name" value="Peptidase_M20"/>
</dbReference>
<sequence>MAQKLEDPAVTNFREYLRIPSVHPDVDYDECVNFLKKQSESLGLPYKIYYVVPKKPIFVMTWKGKEPNLPSILLNSHMDVVPVYPDKWKYPPFSAEKDENGNIYARGAQDMKCVGIQYLEAIRRLMKNGIQLLRTVHLAFNPDEEIGGRDGLAQFVHMQEFRDLNVGFALDEGMASTQEHFILFPGERSIWQIHVRCPGQPGHGSLLSSNTAGEKLRKVIDKFMDFRQKEKSRLESDPNLKIGDVTTINLTVVKGGVQLNVIPAEMVVCFDIRLACDVDHNKFEDMIRGWCAEAGSDVTIEFEQKNPKIEVSKTDDSSPWWVAFKRECDALNLNIVQITCPGATDARYMRQVNETVQIFLKNAFYIIINFGMVGGFAYSSSFMNDGMGSLMANFAINIRNKLFGMFLLRCPLALRGMKLSKEIFPGGTDGRYIRYVGIPAFGFSPMNNTPVLLHDNDEFLNESIFLRGIDIYYKLIPAVANVGA</sequence>
<evidence type="ECO:0000256" key="8">
    <source>
        <dbReference type="ARBA" id="ARBA00029656"/>
    </source>
</evidence>
<feature type="active site" description="Proton acceptor" evidence="9">
    <location>
        <position position="144"/>
    </location>
</feature>
<evidence type="ECO:0000256" key="9">
    <source>
        <dbReference type="PIRSR" id="PIRSR036696-1"/>
    </source>
</evidence>
<keyword evidence="4" id="KW-0963">Cytoplasm</keyword>
<dbReference type="InterPro" id="IPR001261">
    <property type="entry name" value="ArgE/DapE_CS"/>
</dbReference>
<feature type="binding site" evidence="10">
    <location>
        <position position="110"/>
    </location>
    <ligand>
        <name>Zn(2+)</name>
        <dbReference type="ChEBI" id="CHEBI:29105"/>
        <label>2</label>
    </ligand>
</feature>
<dbReference type="InterPro" id="IPR052083">
    <property type="entry name" value="Aminoacylase-1_M20A"/>
</dbReference>
<feature type="domain" description="Peptidase M20 dimerisation" evidence="11">
    <location>
        <begin position="186"/>
        <end position="295"/>
    </location>
</feature>
<dbReference type="EMBL" id="JAHWGI010000070">
    <property type="protein sequence ID" value="KAK3908754.1"/>
    <property type="molecule type" value="Genomic_DNA"/>
</dbReference>
<dbReference type="FunFam" id="3.40.630.10:FF:000019">
    <property type="entry name" value="Aminoacylase 1"/>
    <property type="match status" value="1"/>
</dbReference>
<dbReference type="InterPro" id="IPR036264">
    <property type="entry name" value="Bact_exopeptidase_dim_dom"/>
</dbReference>